<feature type="region of interest" description="Disordered" evidence="1">
    <location>
        <begin position="99"/>
        <end position="123"/>
    </location>
</feature>
<dbReference type="AlphaFoldDB" id="A0A2R6R7Q0"/>
<feature type="region of interest" description="Disordered" evidence="1">
    <location>
        <begin position="16"/>
        <end position="57"/>
    </location>
</feature>
<sequence>MHSQTEYTVTVTVTLLLSGPPDPNRSQNPVEGSGYDPSNRAEEIGDGALGEVAGESGPEAVEEVVAVGGVRRGGHGLEVGPGGLLDEVVADGDLATAASGGGGGLDGGGRKEVLEGGVGEGLDGDELEIDVWERLR</sequence>
<dbReference type="EMBL" id="NKQK01000008">
    <property type="protein sequence ID" value="PSS23569.1"/>
    <property type="molecule type" value="Genomic_DNA"/>
</dbReference>
<reference evidence="2 3" key="1">
    <citation type="submission" date="2017-07" db="EMBL/GenBank/DDBJ databases">
        <title>An improved, manually edited Actinidia chinensis var. chinensis (kiwifruit) genome highlights the challenges associated with draft genomes and gene prediction in plants.</title>
        <authorList>
            <person name="Pilkington S."/>
            <person name="Crowhurst R."/>
            <person name="Hilario E."/>
            <person name="Nardozza S."/>
            <person name="Fraser L."/>
            <person name="Peng Y."/>
            <person name="Gunaseelan K."/>
            <person name="Simpson R."/>
            <person name="Tahir J."/>
            <person name="Deroles S."/>
            <person name="Templeton K."/>
            <person name="Luo Z."/>
            <person name="Davy M."/>
            <person name="Cheng C."/>
            <person name="Mcneilage M."/>
            <person name="Scaglione D."/>
            <person name="Liu Y."/>
            <person name="Zhang Q."/>
            <person name="Datson P."/>
            <person name="De Silva N."/>
            <person name="Gardiner S."/>
            <person name="Bassett H."/>
            <person name="Chagne D."/>
            <person name="Mccallum J."/>
            <person name="Dzierzon H."/>
            <person name="Deng C."/>
            <person name="Wang Y.-Y."/>
            <person name="Barron N."/>
            <person name="Manako K."/>
            <person name="Bowen J."/>
            <person name="Foster T."/>
            <person name="Erridge Z."/>
            <person name="Tiffin H."/>
            <person name="Waite C."/>
            <person name="Davies K."/>
            <person name="Grierson E."/>
            <person name="Laing W."/>
            <person name="Kirk R."/>
            <person name="Chen X."/>
            <person name="Wood M."/>
            <person name="Montefiori M."/>
            <person name="Brummell D."/>
            <person name="Schwinn K."/>
            <person name="Catanach A."/>
            <person name="Fullerton C."/>
            <person name="Li D."/>
            <person name="Meiyalaghan S."/>
            <person name="Nieuwenhuizen N."/>
            <person name="Read N."/>
            <person name="Prakash R."/>
            <person name="Hunter D."/>
            <person name="Zhang H."/>
            <person name="Mckenzie M."/>
            <person name="Knabel M."/>
            <person name="Harris A."/>
            <person name="Allan A."/>
            <person name="Chen A."/>
            <person name="Janssen B."/>
            <person name="Plunkett B."/>
            <person name="Dwamena C."/>
            <person name="Voogd C."/>
            <person name="Leif D."/>
            <person name="Lafferty D."/>
            <person name="Souleyre E."/>
            <person name="Varkonyi-Gasic E."/>
            <person name="Gambi F."/>
            <person name="Hanley J."/>
            <person name="Yao J.-L."/>
            <person name="Cheung J."/>
            <person name="David K."/>
            <person name="Warren B."/>
            <person name="Marsh K."/>
            <person name="Snowden K."/>
            <person name="Lin-Wang K."/>
            <person name="Brian L."/>
            <person name="Martinez-Sanchez M."/>
            <person name="Wang M."/>
            <person name="Ileperuma N."/>
            <person name="Macnee N."/>
            <person name="Campin R."/>
            <person name="Mcatee P."/>
            <person name="Drummond R."/>
            <person name="Espley R."/>
            <person name="Ireland H."/>
            <person name="Wu R."/>
            <person name="Atkinson R."/>
            <person name="Karunairetnam S."/>
            <person name="Bulley S."/>
            <person name="Chunkath S."/>
            <person name="Hanley Z."/>
            <person name="Storey R."/>
            <person name="Thrimawithana A."/>
            <person name="Thomson S."/>
            <person name="David C."/>
            <person name="Testolin R."/>
        </authorList>
    </citation>
    <scope>NUCLEOTIDE SEQUENCE [LARGE SCALE GENOMIC DNA]</scope>
    <source>
        <strain evidence="3">cv. Red5</strain>
        <tissue evidence="2">Young leaf</tissue>
    </source>
</reference>
<keyword evidence="3" id="KW-1185">Reference proteome</keyword>
<name>A0A2R6R7Q0_ACTCC</name>
<evidence type="ECO:0000313" key="3">
    <source>
        <dbReference type="Proteomes" id="UP000241394"/>
    </source>
</evidence>
<dbReference type="Gramene" id="PSS23569">
    <property type="protein sequence ID" value="PSS23569"/>
    <property type="gene ID" value="CEY00_Acc08392"/>
</dbReference>
<organism evidence="2 3">
    <name type="scientific">Actinidia chinensis var. chinensis</name>
    <name type="common">Chinese soft-hair kiwi</name>
    <dbReference type="NCBI Taxonomy" id="1590841"/>
    <lineage>
        <taxon>Eukaryota</taxon>
        <taxon>Viridiplantae</taxon>
        <taxon>Streptophyta</taxon>
        <taxon>Embryophyta</taxon>
        <taxon>Tracheophyta</taxon>
        <taxon>Spermatophyta</taxon>
        <taxon>Magnoliopsida</taxon>
        <taxon>eudicotyledons</taxon>
        <taxon>Gunneridae</taxon>
        <taxon>Pentapetalae</taxon>
        <taxon>asterids</taxon>
        <taxon>Ericales</taxon>
        <taxon>Actinidiaceae</taxon>
        <taxon>Actinidia</taxon>
    </lineage>
</organism>
<evidence type="ECO:0000313" key="2">
    <source>
        <dbReference type="EMBL" id="PSS23569.1"/>
    </source>
</evidence>
<evidence type="ECO:0000256" key="1">
    <source>
        <dbReference type="SAM" id="MobiDB-lite"/>
    </source>
</evidence>
<dbReference type="Proteomes" id="UP000241394">
    <property type="component" value="Chromosome LG8"/>
</dbReference>
<reference evidence="3" key="2">
    <citation type="journal article" date="2018" name="BMC Genomics">
        <title>A manually annotated Actinidia chinensis var. chinensis (kiwifruit) genome highlights the challenges associated with draft genomes and gene prediction in plants.</title>
        <authorList>
            <person name="Pilkington S.M."/>
            <person name="Crowhurst R."/>
            <person name="Hilario E."/>
            <person name="Nardozza S."/>
            <person name="Fraser L."/>
            <person name="Peng Y."/>
            <person name="Gunaseelan K."/>
            <person name="Simpson R."/>
            <person name="Tahir J."/>
            <person name="Deroles S.C."/>
            <person name="Templeton K."/>
            <person name="Luo Z."/>
            <person name="Davy M."/>
            <person name="Cheng C."/>
            <person name="McNeilage M."/>
            <person name="Scaglione D."/>
            <person name="Liu Y."/>
            <person name="Zhang Q."/>
            <person name="Datson P."/>
            <person name="De Silva N."/>
            <person name="Gardiner S.E."/>
            <person name="Bassett H."/>
            <person name="Chagne D."/>
            <person name="McCallum J."/>
            <person name="Dzierzon H."/>
            <person name="Deng C."/>
            <person name="Wang Y.Y."/>
            <person name="Barron L."/>
            <person name="Manako K."/>
            <person name="Bowen J."/>
            <person name="Foster T.M."/>
            <person name="Erridge Z.A."/>
            <person name="Tiffin H."/>
            <person name="Waite C.N."/>
            <person name="Davies K.M."/>
            <person name="Grierson E.P."/>
            <person name="Laing W.A."/>
            <person name="Kirk R."/>
            <person name="Chen X."/>
            <person name="Wood M."/>
            <person name="Montefiori M."/>
            <person name="Brummell D.A."/>
            <person name="Schwinn K.E."/>
            <person name="Catanach A."/>
            <person name="Fullerton C."/>
            <person name="Li D."/>
            <person name="Meiyalaghan S."/>
            <person name="Nieuwenhuizen N."/>
            <person name="Read N."/>
            <person name="Prakash R."/>
            <person name="Hunter D."/>
            <person name="Zhang H."/>
            <person name="McKenzie M."/>
            <person name="Knabel M."/>
            <person name="Harris A."/>
            <person name="Allan A.C."/>
            <person name="Gleave A."/>
            <person name="Chen A."/>
            <person name="Janssen B.J."/>
            <person name="Plunkett B."/>
            <person name="Ampomah-Dwamena C."/>
            <person name="Voogd C."/>
            <person name="Leif D."/>
            <person name="Lafferty D."/>
            <person name="Souleyre E.J.F."/>
            <person name="Varkonyi-Gasic E."/>
            <person name="Gambi F."/>
            <person name="Hanley J."/>
            <person name="Yao J.L."/>
            <person name="Cheung J."/>
            <person name="David K.M."/>
            <person name="Warren B."/>
            <person name="Marsh K."/>
            <person name="Snowden K.C."/>
            <person name="Lin-Wang K."/>
            <person name="Brian L."/>
            <person name="Martinez-Sanchez M."/>
            <person name="Wang M."/>
            <person name="Ileperuma N."/>
            <person name="Macnee N."/>
            <person name="Campin R."/>
            <person name="McAtee P."/>
            <person name="Drummond R.S.M."/>
            <person name="Espley R.V."/>
            <person name="Ireland H.S."/>
            <person name="Wu R."/>
            <person name="Atkinson R.G."/>
            <person name="Karunairetnam S."/>
            <person name="Bulley S."/>
            <person name="Chunkath S."/>
            <person name="Hanley Z."/>
            <person name="Storey R."/>
            <person name="Thrimawithana A.H."/>
            <person name="Thomson S."/>
            <person name="David C."/>
            <person name="Testolin R."/>
            <person name="Huang H."/>
            <person name="Hellens R.P."/>
            <person name="Schaffer R.J."/>
        </authorList>
    </citation>
    <scope>NUCLEOTIDE SEQUENCE [LARGE SCALE GENOMIC DNA]</scope>
    <source>
        <strain evidence="3">cv. Red5</strain>
    </source>
</reference>
<gene>
    <name evidence="2" type="ORF">CEY00_Acc08392</name>
</gene>
<dbReference type="InParanoid" id="A0A2R6R7Q0"/>
<accession>A0A2R6R7Q0</accession>
<proteinExistence type="predicted"/>
<protein>
    <submittedName>
        <fullName evidence="2">Protein Shroom3 like</fullName>
    </submittedName>
</protein>
<comment type="caution">
    <text evidence="2">The sequence shown here is derived from an EMBL/GenBank/DDBJ whole genome shotgun (WGS) entry which is preliminary data.</text>
</comment>